<dbReference type="SMART" id="SM00855">
    <property type="entry name" value="PGAM"/>
    <property type="match status" value="1"/>
</dbReference>
<dbReference type="Proteomes" id="UP001217089">
    <property type="component" value="Unassembled WGS sequence"/>
</dbReference>
<keyword evidence="2" id="KW-0378">Hydrolase</keyword>
<dbReference type="Pfam" id="PF00300">
    <property type="entry name" value="His_Phos_1"/>
    <property type="match status" value="1"/>
</dbReference>
<reference evidence="7 8" key="1">
    <citation type="submission" date="2022-12" db="EMBL/GenBank/DDBJ databases">
        <title>Chromosome-level genome of Tegillarca granosa.</title>
        <authorList>
            <person name="Kim J."/>
        </authorList>
    </citation>
    <scope>NUCLEOTIDE SEQUENCE [LARGE SCALE GENOMIC DNA]</scope>
    <source>
        <strain evidence="7">Teg-2019</strain>
        <tissue evidence="7">Adductor muscle</tissue>
    </source>
</reference>
<dbReference type="CDD" id="cd07067">
    <property type="entry name" value="HP_PGM_like"/>
    <property type="match status" value="1"/>
</dbReference>
<protein>
    <recommendedName>
        <fullName evidence="4">Fructose-2,6-bisphosphatase TIGAR</fullName>
    </recommendedName>
    <alternativeName>
        <fullName evidence="5">TP53-induced glycolysis and apoptosis regulator</fullName>
    </alternativeName>
</protein>
<dbReference type="InterPro" id="IPR013078">
    <property type="entry name" value="His_Pase_superF_clade-1"/>
</dbReference>
<dbReference type="InterPro" id="IPR001345">
    <property type="entry name" value="PG/BPGM_mutase_AS"/>
</dbReference>
<evidence type="ECO:0000256" key="4">
    <source>
        <dbReference type="ARBA" id="ARBA00040907"/>
    </source>
</evidence>
<dbReference type="InterPro" id="IPR029033">
    <property type="entry name" value="His_PPase_superfam"/>
</dbReference>
<feature type="region of interest" description="Disordered" evidence="6">
    <location>
        <begin position="275"/>
        <end position="302"/>
    </location>
</feature>
<feature type="region of interest" description="Disordered" evidence="6">
    <location>
        <begin position="156"/>
        <end position="185"/>
    </location>
</feature>
<evidence type="ECO:0000313" key="7">
    <source>
        <dbReference type="EMBL" id="KAJ8315691.1"/>
    </source>
</evidence>
<gene>
    <name evidence="7" type="ORF">KUTeg_007841</name>
</gene>
<comment type="similarity">
    <text evidence="3">Belongs to the phosphoglycerate mutase family.</text>
</comment>
<dbReference type="Gene3D" id="3.40.50.1240">
    <property type="entry name" value="Phosphoglycerate mutase-like"/>
    <property type="match status" value="2"/>
</dbReference>
<feature type="compositionally biased region" description="Low complexity" evidence="6">
    <location>
        <begin position="283"/>
        <end position="295"/>
    </location>
</feature>
<feature type="compositionally biased region" description="Basic residues" evidence="6">
    <location>
        <begin position="161"/>
        <end position="178"/>
    </location>
</feature>
<dbReference type="InterPro" id="IPR051695">
    <property type="entry name" value="Phosphoglycerate_Mutase"/>
</dbReference>
<dbReference type="EMBL" id="JARBDR010000337">
    <property type="protein sequence ID" value="KAJ8315691.1"/>
    <property type="molecule type" value="Genomic_DNA"/>
</dbReference>
<evidence type="ECO:0000256" key="3">
    <source>
        <dbReference type="ARBA" id="ARBA00038362"/>
    </source>
</evidence>
<accession>A0ABQ9FGC1</accession>
<evidence type="ECO:0000256" key="6">
    <source>
        <dbReference type="SAM" id="MobiDB-lite"/>
    </source>
</evidence>
<evidence type="ECO:0000256" key="5">
    <source>
        <dbReference type="ARBA" id="ARBA00042275"/>
    </source>
</evidence>
<comment type="catalytic activity">
    <reaction evidence="1">
        <text>beta-D-fructose 2,6-bisphosphate + H2O = beta-D-fructose 6-phosphate + phosphate</text>
        <dbReference type="Rhea" id="RHEA:17289"/>
        <dbReference type="ChEBI" id="CHEBI:15377"/>
        <dbReference type="ChEBI" id="CHEBI:43474"/>
        <dbReference type="ChEBI" id="CHEBI:57634"/>
        <dbReference type="ChEBI" id="CHEBI:58579"/>
        <dbReference type="EC" id="3.1.3.46"/>
    </reaction>
</comment>
<comment type="caution">
    <text evidence="7">The sequence shown here is derived from an EMBL/GenBank/DDBJ whole genome shotgun (WGS) entry which is preliminary data.</text>
</comment>
<proteinExistence type="inferred from homology"/>
<evidence type="ECO:0000313" key="8">
    <source>
        <dbReference type="Proteomes" id="UP001217089"/>
    </source>
</evidence>
<evidence type="ECO:0000256" key="1">
    <source>
        <dbReference type="ARBA" id="ARBA00000464"/>
    </source>
</evidence>
<feature type="region of interest" description="Disordered" evidence="6">
    <location>
        <begin position="209"/>
        <end position="235"/>
    </location>
</feature>
<dbReference type="PROSITE" id="PS00175">
    <property type="entry name" value="PG_MUTASE"/>
    <property type="match status" value="1"/>
</dbReference>
<sequence>MVVFSLTLVRHGETLYNRKSIIQGQTDIPLSNVGHHQARLVARRLENEHYTHIFSSDLARAHQTAQAIIEGNKMRKGTILKDKRLRERRFGLFEGKNSKEFVAAAKKANYSYPTLHLFTPNGAETISQLQERAQSFFRDLCKLLTAFINDTEENEYTPGSIKRRHGGSLGRNNHHTRNRLNNSHRSQSFCGITSITDMSDQDLNNYTDHLVTDQKRRRHEKQNSESDYVDENNPVGVISTQQNGVAFDNIKKCSNNNINSELLVSDQSTVPEFTEAPIERSDSNSSSGYSSLPESLDTNFADADPVKYRKPYSEKLPSSQDPCAVIKRSNQTTDLIIANEVCPNVTLSPMLSHRLSSVSSISSGRNSSFDDVDGVPPTIADVLVVTHGGLLKELIRHFVEDLDCKIQNKNHALKICPNCSISKFFVTLQDVSDTPDINCILLHDRDHLLDLDSDDSTDGKIIGQA</sequence>
<keyword evidence="8" id="KW-1185">Reference proteome</keyword>
<organism evidence="7 8">
    <name type="scientific">Tegillarca granosa</name>
    <name type="common">Malaysian cockle</name>
    <name type="synonym">Anadara granosa</name>
    <dbReference type="NCBI Taxonomy" id="220873"/>
    <lineage>
        <taxon>Eukaryota</taxon>
        <taxon>Metazoa</taxon>
        <taxon>Spiralia</taxon>
        <taxon>Lophotrochozoa</taxon>
        <taxon>Mollusca</taxon>
        <taxon>Bivalvia</taxon>
        <taxon>Autobranchia</taxon>
        <taxon>Pteriomorphia</taxon>
        <taxon>Arcoida</taxon>
        <taxon>Arcoidea</taxon>
        <taxon>Arcidae</taxon>
        <taxon>Tegillarca</taxon>
    </lineage>
</organism>
<dbReference type="PANTHER" id="PTHR46517:SF1">
    <property type="entry name" value="FRUCTOSE-2,6-BISPHOSPHATASE TIGAR"/>
    <property type="match status" value="1"/>
</dbReference>
<name>A0ABQ9FGC1_TEGGR</name>
<dbReference type="PANTHER" id="PTHR46517">
    <property type="entry name" value="FRUCTOSE-2,6-BISPHOSPHATASE TIGAR"/>
    <property type="match status" value="1"/>
</dbReference>
<dbReference type="SUPFAM" id="SSF53254">
    <property type="entry name" value="Phosphoglycerate mutase-like"/>
    <property type="match status" value="1"/>
</dbReference>
<evidence type="ECO:0000256" key="2">
    <source>
        <dbReference type="ARBA" id="ARBA00022801"/>
    </source>
</evidence>